<comment type="subcellular location">
    <subcellularLocation>
        <location evidence="1">Membrane</location>
    </subcellularLocation>
</comment>
<dbReference type="Pfam" id="PF13499">
    <property type="entry name" value="EF-hand_7"/>
    <property type="match status" value="1"/>
</dbReference>
<feature type="domain" description="EF-hand" evidence="17">
    <location>
        <begin position="701"/>
        <end position="736"/>
    </location>
</feature>
<evidence type="ECO:0000256" key="2">
    <source>
        <dbReference type="ARBA" id="ARBA00005074"/>
    </source>
</evidence>
<dbReference type="Pfam" id="PF03188">
    <property type="entry name" value="Cytochrom_B561"/>
    <property type="match status" value="1"/>
</dbReference>
<evidence type="ECO:0000256" key="5">
    <source>
        <dbReference type="ARBA" id="ARBA00022516"/>
    </source>
</evidence>
<dbReference type="InterPro" id="IPR002123">
    <property type="entry name" value="Plipid/glycerol_acylTrfase"/>
</dbReference>
<evidence type="ECO:0000256" key="8">
    <source>
        <dbReference type="ARBA" id="ARBA00022837"/>
    </source>
</evidence>
<dbReference type="PANTHER" id="PTHR23063:SF52">
    <property type="entry name" value="LYSOPHOSPHATIDYLCHOLINE ACYLTRANSFERASE"/>
    <property type="match status" value="1"/>
</dbReference>
<keyword evidence="5" id="KW-0444">Lipid biosynthesis</keyword>
<feature type="transmembrane region" description="Helical" evidence="16">
    <location>
        <begin position="25"/>
        <end position="44"/>
    </location>
</feature>
<sequence length="757" mass="85801">MADKEALLRTNDQEIPRSFSPTWELLLRVLVNASILTICIIVWWRAKDSGLPDLFLIHVIGMLLFILFSANAVFALQHGHPALRNGAPKILHILLNSMSVLALIVGFTAIVLNKNKMHKPHFTSNHAKVGLTTIILTFLAALGAYFFKYALGPPKGPWLFPIHVVLGYIITILWHITVALGVTYPLPKTFTGEYEWTIKLIAVCLGISAFIFTARIEWSRIAGRIHAMIFPHAKEELQSLGQCCIFVSGTLLFHMPSKTPVTEFVRPSEDGLRNVNPFVNGTTEASGYEIFKMVIGIFILLPLRALLLIPLILLMVMFAKMSILGFPLDANQPMTGFRKKLQLPCRIICRMILFVCGFYWISTSGRLARRTAAPILVCNHRSFIEMIYLTYAAGPIFVAKEETKNVFLLGSLSIAFQCIFVQRSENASKAQVQEAIKRRSEYANWPQVLVFPESTITNGKALITFKKGAFTPGCAVQPIVVDFPYKHFDISWVPSAPSTRMLMFRLMCQFVNHMKVQYLPVQRPNDEESADPSLWAENVRNLCARTLDIPTTDHTFEDMVLITQAIKRQMPNDSVNVFFNTLRTAHKLELKSVQHMMDEFARMDKDHNGTIDREEFKDFLAIPSNTLSDELFNTFDIDGNGTIDFREFVLGLCLMSNNIPTKEKLETVFDLFSDPKHPKCISEDSFGKAMRQLLLLTFRESKNIHIQQTFIAIDKNQDGFISFEEFIDYVTTNPAFCYYLINLDVDIGVGLRVSTHF</sequence>
<comment type="similarity">
    <text evidence="3">Belongs to the 1-acyl-sn-glycerol-3-phosphate acyltransferase family.</text>
</comment>
<name>A0A2P6NKH2_9EUKA</name>
<feature type="transmembrane region" description="Helical" evidence="16">
    <location>
        <begin position="196"/>
        <end position="216"/>
    </location>
</feature>
<dbReference type="AlphaFoldDB" id="A0A2P6NKH2"/>
<dbReference type="InterPro" id="IPR011992">
    <property type="entry name" value="EF-hand-dom_pair"/>
</dbReference>
<dbReference type="PROSITE" id="PS50222">
    <property type="entry name" value="EF_HAND_2"/>
    <property type="match status" value="3"/>
</dbReference>
<dbReference type="SUPFAM" id="SSF69593">
    <property type="entry name" value="Glycerol-3-phosphate (1)-acyltransferase"/>
    <property type="match status" value="1"/>
</dbReference>
<reference evidence="19 20" key="1">
    <citation type="journal article" date="2018" name="Genome Biol. Evol.">
        <title>Multiple Roots of Fruiting Body Formation in Amoebozoa.</title>
        <authorList>
            <person name="Hillmann F."/>
            <person name="Forbes G."/>
            <person name="Novohradska S."/>
            <person name="Ferling I."/>
            <person name="Riege K."/>
            <person name="Groth M."/>
            <person name="Westermann M."/>
            <person name="Marz M."/>
            <person name="Spaller T."/>
            <person name="Winckler T."/>
            <person name="Schaap P."/>
            <person name="Glockner G."/>
        </authorList>
    </citation>
    <scope>NUCLEOTIDE SEQUENCE [LARGE SCALE GENOMIC DNA]</scope>
    <source>
        <strain evidence="19 20">Jena</strain>
    </source>
</reference>
<dbReference type="Pfam" id="PF01553">
    <property type="entry name" value="Acyltransferase"/>
    <property type="match status" value="1"/>
</dbReference>
<dbReference type="GO" id="GO:0005509">
    <property type="term" value="F:calcium ion binding"/>
    <property type="evidence" value="ECO:0007669"/>
    <property type="project" value="InterPro"/>
</dbReference>
<evidence type="ECO:0000256" key="12">
    <source>
        <dbReference type="ARBA" id="ARBA00023136"/>
    </source>
</evidence>
<gene>
    <name evidence="19" type="ORF">PROFUN_08052</name>
</gene>
<evidence type="ECO:0000256" key="1">
    <source>
        <dbReference type="ARBA" id="ARBA00004370"/>
    </source>
</evidence>
<dbReference type="STRING" id="1890364.A0A2P6NKH2"/>
<feature type="transmembrane region" description="Helical" evidence="16">
    <location>
        <begin position="56"/>
        <end position="78"/>
    </location>
</feature>
<dbReference type="InterPro" id="IPR006593">
    <property type="entry name" value="Cyt_b561/ferric_Rdtase_TM"/>
</dbReference>
<dbReference type="GO" id="GO:0016020">
    <property type="term" value="C:membrane"/>
    <property type="evidence" value="ECO:0007669"/>
    <property type="project" value="UniProtKB-SubCell"/>
</dbReference>
<dbReference type="InterPro" id="IPR045252">
    <property type="entry name" value="LPCAT1-like"/>
</dbReference>
<evidence type="ECO:0000256" key="11">
    <source>
        <dbReference type="ARBA" id="ARBA00023098"/>
    </source>
</evidence>
<evidence type="ECO:0000256" key="10">
    <source>
        <dbReference type="ARBA" id="ARBA00022989"/>
    </source>
</evidence>
<dbReference type="GO" id="GO:0005783">
    <property type="term" value="C:endoplasmic reticulum"/>
    <property type="evidence" value="ECO:0007669"/>
    <property type="project" value="TreeGrafter"/>
</dbReference>
<evidence type="ECO:0000256" key="6">
    <source>
        <dbReference type="ARBA" id="ARBA00022679"/>
    </source>
</evidence>
<feature type="transmembrane region" description="Helical" evidence="16">
    <location>
        <begin position="158"/>
        <end position="184"/>
    </location>
</feature>
<organism evidence="19 20">
    <name type="scientific">Planoprotostelium fungivorum</name>
    <dbReference type="NCBI Taxonomy" id="1890364"/>
    <lineage>
        <taxon>Eukaryota</taxon>
        <taxon>Amoebozoa</taxon>
        <taxon>Evosea</taxon>
        <taxon>Variosea</taxon>
        <taxon>Cavosteliida</taxon>
        <taxon>Cavosteliaceae</taxon>
        <taxon>Planoprotostelium</taxon>
    </lineage>
</organism>
<dbReference type="Gene3D" id="1.10.238.10">
    <property type="entry name" value="EF-hand"/>
    <property type="match status" value="1"/>
</dbReference>
<dbReference type="InterPro" id="IPR002048">
    <property type="entry name" value="EF_hand_dom"/>
</dbReference>
<evidence type="ECO:0000256" key="9">
    <source>
        <dbReference type="ARBA" id="ARBA00022982"/>
    </source>
</evidence>
<dbReference type="SMART" id="SM00054">
    <property type="entry name" value="EFh"/>
    <property type="match status" value="3"/>
</dbReference>
<feature type="transmembrane region" description="Helical" evidence="16">
    <location>
        <begin position="131"/>
        <end position="151"/>
    </location>
</feature>
<keyword evidence="8" id="KW-0106">Calcium</keyword>
<dbReference type="PRINTS" id="PR00450">
    <property type="entry name" value="RECOVERIN"/>
</dbReference>
<dbReference type="CDD" id="cd07991">
    <property type="entry name" value="LPLAT_LPCAT1-like"/>
    <property type="match status" value="1"/>
</dbReference>
<evidence type="ECO:0000256" key="3">
    <source>
        <dbReference type="ARBA" id="ARBA00008655"/>
    </source>
</evidence>
<dbReference type="Proteomes" id="UP000241769">
    <property type="component" value="Unassembled WGS sequence"/>
</dbReference>
<keyword evidence="20" id="KW-1185">Reference proteome</keyword>
<keyword evidence="13" id="KW-0594">Phospholipid biosynthesis</keyword>
<keyword evidence="11" id="KW-0443">Lipid metabolism</keyword>
<proteinExistence type="inferred from homology"/>
<keyword evidence="14" id="KW-1208">Phospholipid metabolism</keyword>
<evidence type="ECO:0000256" key="14">
    <source>
        <dbReference type="ARBA" id="ARBA00023264"/>
    </source>
</evidence>
<keyword evidence="10 16" id="KW-1133">Transmembrane helix</keyword>
<evidence type="ECO:0000256" key="13">
    <source>
        <dbReference type="ARBA" id="ARBA00023209"/>
    </source>
</evidence>
<evidence type="ECO:0000313" key="20">
    <source>
        <dbReference type="Proteomes" id="UP000241769"/>
    </source>
</evidence>
<comment type="caution">
    <text evidence="19">The sequence shown here is derived from an EMBL/GenBank/DDBJ whole genome shotgun (WGS) entry which is preliminary data.</text>
</comment>
<evidence type="ECO:0000259" key="17">
    <source>
        <dbReference type="PROSITE" id="PS50222"/>
    </source>
</evidence>
<feature type="transmembrane region" description="Helical" evidence="16">
    <location>
        <begin position="293"/>
        <end position="318"/>
    </location>
</feature>
<dbReference type="OrthoDB" id="272512at2759"/>
<evidence type="ECO:0000256" key="7">
    <source>
        <dbReference type="ARBA" id="ARBA00022692"/>
    </source>
</evidence>
<dbReference type="EMBL" id="MDYQ01000062">
    <property type="protein sequence ID" value="PRP84467.1"/>
    <property type="molecule type" value="Genomic_DNA"/>
</dbReference>
<dbReference type="InterPro" id="IPR018247">
    <property type="entry name" value="EF_Hand_1_Ca_BS"/>
</dbReference>
<dbReference type="UniPathway" id="UPA00085"/>
<keyword evidence="9" id="KW-0249">Electron transport</keyword>
<dbReference type="SUPFAM" id="SSF47473">
    <property type="entry name" value="EF-hand"/>
    <property type="match status" value="1"/>
</dbReference>
<evidence type="ECO:0000313" key="19">
    <source>
        <dbReference type="EMBL" id="PRP84467.1"/>
    </source>
</evidence>
<dbReference type="PROSITE" id="PS50939">
    <property type="entry name" value="CYTOCHROME_B561"/>
    <property type="match status" value="1"/>
</dbReference>
<feature type="domain" description="Cytochrome b561" evidence="18">
    <location>
        <begin position="26"/>
        <end position="221"/>
    </location>
</feature>
<keyword evidence="6" id="KW-0808">Transferase</keyword>
<dbReference type="GO" id="GO:0042171">
    <property type="term" value="F:lysophosphatidic acid acyltransferase activity"/>
    <property type="evidence" value="ECO:0007669"/>
    <property type="project" value="TreeGrafter"/>
</dbReference>
<dbReference type="Pfam" id="PF13202">
    <property type="entry name" value="EF-hand_5"/>
    <property type="match status" value="1"/>
</dbReference>
<comment type="pathway">
    <text evidence="2">Lipid metabolism; phospholipid metabolism.</text>
</comment>
<accession>A0A2P6NKH2</accession>
<dbReference type="InParanoid" id="A0A2P6NKH2"/>
<evidence type="ECO:0000256" key="15">
    <source>
        <dbReference type="ARBA" id="ARBA00023315"/>
    </source>
</evidence>
<dbReference type="Gene3D" id="1.20.120.1770">
    <property type="match status" value="1"/>
</dbReference>
<keyword evidence="7 16" id="KW-0812">Transmembrane</keyword>
<keyword evidence="12 16" id="KW-0472">Membrane</keyword>
<keyword evidence="15" id="KW-0012">Acyltransferase</keyword>
<evidence type="ECO:0000256" key="16">
    <source>
        <dbReference type="SAM" id="Phobius"/>
    </source>
</evidence>
<dbReference type="SMART" id="SM00563">
    <property type="entry name" value="PlsC"/>
    <property type="match status" value="1"/>
</dbReference>
<protein>
    <recommendedName>
        <fullName evidence="21">Calmodulin</fullName>
    </recommendedName>
</protein>
<dbReference type="PANTHER" id="PTHR23063">
    <property type="entry name" value="PHOSPHOLIPID ACYLTRANSFERASE"/>
    <property type="match status" value="1"/>
</dbReference>
<feature type="domain" description="EF-hand" evidence="17">
    <location>
        <begin position="629"/>
        <end position="658"/>
    </location>
</feature>
<keyword evidence="4" id="KW-0813">Transport</keyword>
<dbReference type="GO" id="GO:0008374">
    <property type="term" value="F:O-acyltransferase activity"/>
    <property type="evidence" value="ECO:0007669"/>
    <property type="project" value="InterPro"/>
</dbReference>
<dbReference type="PROSITE" id="PS00018">
    <property type="entry name" value="EF_HAND_1"/>
    <property type="match status" value="3"/>
</dbReference>
<dbReference type="GO" id="GO:0008654">
    <property type="term" value="P:phospholipid biosynthetic process"/>
    <property type="evidence" value="ECO:0007669"/>
    <property type="project" value="UniProtKB-KW"/>
</dbReference>
<feature type="transmembrane region" description="Helical" evidence="16">
    <location>
        <begin position="90"/>
        <end position="111"/>
    </location>
</feature>
<evidence type="ECO:0000256" key="4">
    <source>
        <dbReference type="ARBA" id="ARBA00022448"/>
    </source>
</evidence>
<evidence type="ECO:0000259" key="18">
    <source>
        <dbReference type="PROSITE" id="PS50939"/>
    </source>
</evidence>
<dbReference type="SMART" id="SM00665">
    <property type="entry name" value="B561"/>
    <property type="match status" value="1"/>
</dbReference>
<feature type="domain" description="EF-hand" evidence="17">
    <location>
        <begin position="591"/>
        <end position="626"/>
    </location>
</feature>
<evidence type="ECO:0008006" key="21">
    <source>
        <dbReference type="Google" id="ProtNLM"/>
    </source>
</evidence>